<dbReference type="EMBL" id="CAESAQ020000090">
    <property type="protein sequence ID" value="CAB5505663.1"/>
    <property type="molecule type" value="Genomic_DNA"/>
</dbReference>
<sequence length="36" mass="4116">MTIVIDNIEEDAVVEYTLNNRDWITINNASNASKFT</sequence>
<proteinExistence type="predicted"/>
<organism evidence="1 2">
    <name type="scientific">Bathymodiolus thermophilus thioautotrophic gill symbiont</name>
    <dbReference type="NCBI Taxonomy" id="2360"/>
    <lineage>
        <taxon>Bacteria</taxon>
        <taxon>Pseudomonadati</taxon>
        <taxon>Pseudomonadota</taxon>
        <taxon>Gammaproteobacteria</taxon>
        <taxon>sulfur-oxidizing symbionts</taxon>
    </lineage>
</organism>
<evidence type="ECO:0000313" key="1">
    <source>
        <dbReference type="EMBL" id="CAB5505663.1"/>
    </source>
</evidence>
<evidence type="ECO:0000313" key="2">
    <source>
        <dbReference type="Proteomes" id="UP000643672"/>
    </source>
</evidence>
<comment type="caution">
    <text evidence="1">The sequence shown here is derived from an EMBL/GenBank/DDBJ whole genome shotgun (WGS) entry which is preliminary data.</text>
</comment>
<protein>
    <submittedName>
        <fullName evidence="1">Uncharacterized protein</fullName>
    </submittedName>
</protein>
<dbReference type="Proteomes" id="UP000643672">
    <property type="component" value="Unassembled WGS sequence"/>
</dbReference>
<name>A0A8H8XEM1_9GAMM</name>
<reference evidence="1 2" key="1">
    <citation type="submission" date="2020-05" db="EMBL/GenBank/DDBJ databases">
        <authorList>
            <person name="Petersen J."/>
            <person name="Sayavedra L."/>
        </authorList>
    </citation>
    <scope>NUCLEOTIDE SEQUENCE [LARGE SCALE GENOMIC DNA]</scope>
    <source>
        <strain evidence="1">B thermophilus SOXS</strain>
    </source>
</reference>
<gene>
    <name evidence="1" type="ORF">THERMOS_2168</name>
</gene>
<dbReference type="AlphaFoldDB" id="A0A8H8XEM1"/>
<accession>A0A8H8XEM1</accession>
<keyword evidence="2" id="KW-1185">Reference proteome</keyword>